<proteinExistence type="predicted"/>
<dbReference type="EMBL" id="JALJOU010000079">
    <property type="protein sequence ID" value="KAK9824810.1"/>
    <property type="molecule type" value="Genomic_DNA"/>
</dbReference>
<evidence type="ECO:0000313" key="2">
    <source>
        <dbReference type="Proteomes" id="UP001445335"/>
    </source>
</evidence>
<protein>
    <submittedName>
        <fullName evidence="1">Uncharacterized protein</fullName>
    </submittedName>
</protein>
<sequence>MASRWSAIIKVVTKRVLEVAQCSVCGAEGQHVAWAGVEFVDLIDVPTLSCPLCNKSFAAHPLQAGCFPSTPVESFHVAIAQEYGFMLAYLREVTTGVPGYPKQPLA</sequence>
<reference evidence="1 2" key="1">
    <citation type="journal article" date="2024" name="Nat. Commun.">
        <title>Phylogenomics reveals the evolutionary origins of lichenization in chlorophyte algae.</title>
        <authorList>
            <person name="Puginier C."/>
            <person name="Libourel C."/>
            <person name="Otte J."/>
            <person name="Skaloud P."/>
            <person name="Haon M."/>
            <person name="Grisel S."/>
            <person name="Petersen M."/>
            <person name="Berrin J.G."/>
            <person name="Delaux P.M."/>
            <person name="Dal Grande F."/>
            <person name="Keller J."/>
        </authorList>
    </citation>
    <scope>NUCLEOTIDE SEQUENCE [LARGE SCALE GENOMIC DNA]</scope>
    <source>
        <strain evidence="1 2">SAG 245.80</strain>
    </source>
</reference>
<accession>A0AAW1QU46</accession>
<evidence type="ECO:0000313" key="1">
    <source>
        <dbReference type="EMBL" id="KAK9824810.1"/>
    </source>
</evidence>
<dbReference type="AlphaFoldDB" id="A0AAW1QU46"/>
<name>A0AAW1QU46_9CHLO</name>
<keyword evidence="2" id="KW-1185">Reference proteome</keyword>
<gene>
    <name evidence="1" type="ORF">WJX81_000364</name>
</gene>
<dbReference type="Proteomes" id="UP001445335">
    <property type="component" value="Unassembled WGS sequence"/>
</dbReference>
<organism evidence="1 2">
    <name type="scientific">Elliptochloris bilobata</name>
    <dbReference type="NCBI Taxonomy" id="381761"/>
    <lineage>
        <taxon>Eukaryota</taxon>
        <taxon>Viridiplantae</taxon>
        <taxon>Chlorophyta</taxon>
        <taxon>core chlorophytes</taxon>
        <taxon>Trebouxiophyceae</taxon>
        <taxon>Trebouxiophyceae incertae sedis</taxon>
        <taxon>Elliptochloris clade</taxon>
        <taxon>Elliptochloris</taxon>
    </lineage>
</organism>
<comment type="caution">
    <text evidence="1">The sequence shown here is derived from an EMBL/GenBank/DDBJ whole genome shotgun (WGS) entry which is preliminary data.</text>
</comment>